<accession>A0ABQ3B8J7</accession>
<dbReference type="Gene3D" id="3.40.50.300">
    <property type="entry name" value="P-loop containing nucleotide triphosphate hydrolases"/>
    <property type="match status" value="1"/>
</dbReference>
<evidence type="ECO:0000313" key="1">
    <source>
        <dbReference type="EMBL" id="GGY82471.1"/>
    </source>
</evidence>
<organism evidence="1 2">
    <name type="scientific">Cellvibrio zantedeschiae</name>
    <dbReference type="NCBI Taxonomy" id="1237077"/>
    <lineage>
        <taxon>Bacteria</taxon>
        <taxon>Pseudomonadati</taxon>
        <taxon>Pseudomonadota</taxon>
        <taxon>Gammaproteobacteria</taxon>
        <taxon>Cellvibrionales</taxon>
        <taxon>Cellvibrionaceae</taxon>
        <taxon>Cellvibrio</taxon>
    </lineage>
</organism>
<proteinExistence type="predicted"/>
<protein>
    <recommendedName>
        <fullName evidence="3">Sulfotransferase family protein</fullName>
    </recommendedName>
</protein>
<keyword evidence="2" id="KW-1185">Reference proteome</keyword>
<reference evidence="2" key="1">
    <citation type="journal article" date="2019" name="Int. J. Syst. Evol. Microbiol.">
        <title>The Global Catalogue of Microorganisms (GCM) 10K type strain sequencing project: providing services to taxonomists for standard genome sequencing and annotation.</title>
        <authorList>
            <consortium name="The Broad Institute Genomics Platform"/>
            <consortium name="The Broad Institute Genome Sequencing Center for Infectious Disease"/>
            <person name="Wu L."/>
            <person name="Ma J."/>
        </authorList>
    </citation>
    <scope>NUCLEOTIDE SEQUENCE [LARGE SCALE GENOMIC DNA]</scope>
    <source>
        <strain evidence="2">KCTC 32239</strain>
    </source>
</reference>
<dbReference type="Proteomes" id="UP000619761">
    <property type="component" value="Unassembled WGS sequence"/>
</dbReference>
<comment type="caution">
    <text evidence="1">The sequence shown here is derived from an EMBL/GenBank/DDBJ whole genome shotgun (WGS) entry which is preliminary data.</text>
</comment>
<dbReference type="EMBL" id="BMYZ01000003">
    <property type="protein sequence ID" value="GGY82471.1"/>
    <property type="molecule type" value="Genomic_DNA"/>
</dbReference>
<gene>
    <name evidence="1" type="ORF">GCM10011613_29080</name>
</gene>
<evidence type="ECO:0000313" key="2">
    <source>
        <dbReference type="Proteomes" id="UP000619761"/>
    </source>
</evidence>
<name>A0ABQ3B8J7_9GAMM</name>
<dbReference type="InterPro" id="IPR027417">
    <property type="entry name" value="P-loop_NTPase"/>
</dbReference>
<sequence>MTPSDFEPRKGRLAAVNLIEQFAKNTRKQALTSGEVYSRQKNGVVPENPVGYESAEGGLRQPETALGTISVSKNIQNADFTLVIKHNALFTALLPELREAFPVYGIVRNPLSVLASWNSVALPVNEGRIPAGEMYSPDLADLLADTPGRIERQLHILEWFCQRFLNELPNRILRYEDFVVDPRVIGQALSLSSPYTGNIQTRASRNDAYDLVLMEQLYRRLMRFGDAIWEFYSRDQITELMESIREAA</sequence>
<evidence type="ECO:0008006" key="3">
    <source>
        <dbReference type="Google" id="ProtNLM"/>
    </source>
</evidence>